<dbReference type="Pfam" id="PF11160">
    <property type="entry name" value="Hva1_TUDOR"/>
    <property type="match status" value="1"/>
</dbReference>
<comment type="caution">
    <text evidence="2">The sequence shown here is derived from an EMBL/GenBank/DDBJ whole genome shotgun (WGS) entry which is preliminary data.</text>
</comment>
<protein>
    <submittedName>
        <fullName evidence="2">DUF2945 domain-containing protein</fullName>
    </submittedName>
</protein>
<evidence type="ECO:0000259" key="1">
    <source>
        <dbReference type="Pfam" id="PF11160"/>
    </source>
</evidence>
<sequence length="72" mass="8133">MAEQFSVGDHVRWNSEAGYVSGLIIRKHTKDVDYKGRTRRCSPDDPQYEVRSDKTDHIAMHKGGALTKIESG</sequence>
<proteinExistence type="predicted"/>
<evidence type="ECO:0000313" key="3">
    <source>
        <dbReference type="Proteomes" id="UP001156389"/>
    </source>
</evidence>
<dbReference type="Gene3D" id="2.30.30.1060">
    <property type="match status" value="1"/>
</dbReference>
<keyword evidence="3" id="KW-1185">Reference proteome</keyword>
<accession>A0ABT2JSD9</accession>
<dbReference type="RefSeq" id="WP_260218064.1">
    <property type="nucleotide sequence ID" value="NZ_JAJAGO010000005.1"/>
</dbReference>
<gene>
    <name evidence="2" type="ORF">LHJ74_12635</name>
</gene>
<dbReference type="InterPro" id="IPR021331">
    <property type="entry name" value="Hva1_TUDOR"/>
</dbReference>
<dbReference type="Proteomes" id="UP001156389">
    <property type="component" value="Unassembled WGS sequence"/>
</dbReference>
<evidence type="ECO:0000313" key="2">
    <source>
        <dbReference type="EMBL" id="MCT2590746.1"/>
    </source>
</evidence>
<name>A0ABT2JSD9_9ACTN</name>
<feature type="domain" description="Hypervirulence associated protein TUDOR" evidence="1">
    <location>
        <begin position="8"/>
        <end position="66"/>
    </location>
</feature>
<organism evidence="2 3">
    <name type="scientific">Streptomyces gossypii</name>
    <dbReference type="NCBI Taxonomy" id="2883101"/>
    <lineage>
        <taxon>Bacteria</taxon>
        <taxon>Bacillati</taxon>
        <taxon>Actinomycetota</taxon>
        <taxon>Actinomycetes</taxon>
        <taxon>Kitasatosporales</taxon>
        <taxon>Streptomycetaceae</taxon>
        <taxon>Streptomyces</taxon>
    </lineage>
</organism>
<reference evidence="2 3" key="1">
    <citation type="submission" date="2021-10" db="EMBL/GenBank/DDBJ databases">
        <title>Streptomyces gossypii sp. nov., isolated from soil collected from cotton field.</title>
        <authorList>
            <person name="Ge X."/>
            <person name="Chen X."/>
            <person name="Liu W."/>
        </authorList>
    </citation>
    <scope>NUCLEOTIDE SEQUENCE [LARGE SCALE GENOMIC DNA]</scope>
    <source>
        <strain evidence="2 3">N2-109</strain>
    </source>
</reference>
<dbReference type="EMBL" id="JAJAGO010000005">
    <property type="protein sequence ID" value="MCT2590746.1"/>
    <property type="molecule type" value="Genomic_DNA"/>
</dbReference>